<feature type="transmembrane region" description="Helical" evidence="2">
    <location>
        <begin position="174"/>
        <end position="193"/>
    </location>
</feature>
<dbReference type="PANTHER" id="PTHR24177:SF432">
    <property type="entry name" value="OS06G0286146 PROTEIN"/>
    <property type="match status" value="1"/>
</dbReference>
<keyword evidence="5" id="KW-1185">Reference proteome</keyword>
<dbReference type="Proteomes" id="UP001497457">
    <property type="component" value="Chromosome 34rd"/>
</dbReference>
<dbReference type="PANTHER" id="PTHR24177">
    <property type="entry name" value="CASKIN"/>
    <property type="match status" value="1"/>
</dbReference>
<dbReference type="InterPro" id="IPR026961">
    <property type="entry name" value="PGG_dom"/>
</dbReference>
<keyword evidence="2" id="KW-0812">Transmembrane</keyword>
<accession>A0ABC9DSW8</accession>
<dbReference type="EMBL" id="OZ075144">
    <property type="protein sequence ID" value="CAL5044462.1"/>
    <property type="molecule type" value="Genomic_DNA"/>
</dbReference>
<reference evidence="4" key="1">
    <citation type="submission" date="2024-10" db="EMBL/GenBank/DDBJ databases">
        <authorList>
            <person name="Ryan C."/>
        </authorList>
    </citation>
    <scope>NUCLEOTIDE SEQUENCE [LARGE SCALE GENOMIC DNA]</scope>
</reference>
<dbReference type="AlphaFoldDB" id="A0ABC9DSW8"/>
<evidence type="ECO:0000259" key="3">
    <source>
        <dbReference type="Pfam" id="PF13962"/>
    </source>
</evidence>
<organism evidence="4 5">
    <name type="scientific">Urochloa decumbens</name>
    <dbReference type="NCBI Taxonomy" id="240449"/>
    <lineage>
        <taxon>Eukaryota</taxon>
        <taxon>Viridiplantae</taxon>
        <taxon>Streptophyta</taxon>
        <taxon>Embryophyta</taxon>
        <taxon>Tracheophyta</taxon>
        <taxon>Spermatophyta</taxon>
        <taxon>Magnoliopsida</taxon>
        <taxon>Liliopsida</taxon>
        <taxon>Poales</taxon>
        <taxon>Poaceae</taxon>
        <taxon>PACMAD clade</taxon>
        <taxon>Panicoideae</taxon>
        <taxon>Panicodae</taxon>
        <taxon>Paniceae</taxon>
        <taxon>Melinidinae</taxon>
        <taxon>Urochloa</taxon>
    </lineage>
</organism>
<feature type="transmembrane region" description="Helical" evidence="2">
    <location>
        <begin position="205"/>
        <end position="223"/>
    </location>
</feature>
<evidence type="ECO:0000313" key="5">
    <source>
        <dbReference type="Proteomes" id="UP001497457"/>
    </source>
</evidence>
<evidence type="ECO:0000256" key="1">
    <source>
        <dbReference type="SAM" id="MobiDB-lite"/>
    </source>
</evidence>
<evidence type="ECO:0000256" key="2">
    <source>
        <dbReference type="SAM" id="Phobius"/>
    </source>
</evidence>
<sequence>MDDRSSSQAPSDAATAREVGDAAAQEAPAPPAAGARPVRVLVSPVAAEGSAAGAVLPPAAYTGVLYLQQRHEWPPVPMQQQREEDEDHKKMRARWFNDMRGWLMVVAVQVATVTYQAGLDPPDGFKVDKDGKPESPRTKRYFMFFYFNTTAFVTSLAIIILLMNRSFYHSEAKVVALEIIVVLDMVGLMGAYWAGSTRKDQTAKYTLVLTVLVLFSLYVVYTVQLLPKLWRLAAGAVPRRARLGAGAAPAAPVPTQIDGARSSQPPQDARTRTSPGPSRRRAGAVVAGWQEQQEQSRRGCCLPN</sequence>
<keyword evidence="2" id="KW-1133">Transmembrane helix</keyword>
<proteinExistence type="predicted"/>
<keyword evidence="2" id="KW-0472">Membrane</keyword>
<dbReference type="Pfam" id="PF13962">
    <property type="entry name" value="PGG"/>
    <property type="match status" value="1"/>
</dbReference>
<feature type="compositionally biased region" description="Polar residues" evidence="1">
    <location>
        <begin position="1"/>
        <end position="10"/>
    </location>
</feature>
<feature type="compositionally biased region" description="Low complexity" evidence="1">
    <location>
        <begin position="22"/>
        <end position="36"/>
    </location>
</feature>
<feature type="transmembrane region" description="Helical" evidence="2">
    <location>
        <begin position="141"/>
        <end position="162"/>
    </location>
</feature>
<feature type="region of interest" description="Disordered" evidence="1">
    <location>
        <begin position="1"/>
        <end position="36"/>
    </location>
</feature>
<protein>
    <recommendedName>
        <fullName evidence="3">PGG domain-containing protein</fullName>
    </recommendedName>
</protein>
<gene>
    <name evidence="4" type="ORF">URODEC1_LOCUS88301</name>
</gene>
<name>A0ABC9DSW8_9POAL</name>
<feature type="domain" description="PGG" evidence="3">
    <location>
        <begin position="94"/>
        <end position="198"/>
    </location>
</feature>
<feature type="region of interest" description="Disordered" evidence="1">
    <location>
        <begin position="247"/>
        <end position="304"/>
    </location>
</feature>
<evidence type="ECO:0000313" key="4">
    <source>
        <dbReference type="EMBL" id="CAL5044462.1"/>
    </source>
</evidence>